<dbReference type="AlphaFoldDB" id="S3BYQ7"/>
<keyword evidence="4" id="KW-1185">Reference proteome</keyword>
<sequence length="444" mass="48217">MVMMPARLCAVSRIYKLICLDLGQFVALSITLSIQLLESNCSHSSQNQTALTASKIIMFSRRLPSRTPVGGGSSNIYIDPNVLPSDSASNAGTVNAVQANRNAIANAQLRRLGDPPTGRRLLASNTTPPQRAAGRPSTVVVRPINKPLPENVAAHLATIRRGPRQSPQASSDGTNGNINDALSAYNRLSRGCSQADLAAFFREHIFSSQSPARAAPIRNSWSMPLAPHLTAACSVNGRPVVTIPSPQLLCGYSSNPADGAFSHQHVAAQERLQPNIPHYTWANRQGLSFPFLAAEFAASGLSKSSDNSTDESVSQCAVACTASVKIARRLNRVAKWYQEERQRKGKGQNKFGALSYVPEICHGVVVDQNTADLYVAWAEESSTEVRAGELVYFVQRTEHYMLSKPEHMEEFRRQVHNIAAWGIQERLSMVRAALYGIGLSVLSS</sequence>
<dbReference type="InterPro" id="IPR057684">
    <property type="entry name" value="DUF7924"/>
</dbReference>
<dbReference type="HOGENOM" id="CLU_616913_0_0_1"/>
<protein>
    <recommendedName>
        <fullName evidence="2">DUF7924 domain-containing protein</fullName>
    </recommendedName>
</protein>
<evidence type="ECO:0000313" key="4">
    <source>
        <dbReference type="Proteomes" id="UP000016923"/>
    </source>
</evidence>
<name>S3BYQ7_OPHP1</name>
<dbReference type="VEuPathDB" id="FungiDB:F503_02522"/>
<proteinExistence type="predicted"/>
<reference evidence="3 4" key="1">
    <citation type="journal article" date="2013" name="BMC Genomics">
        <title>The genome and transcriptome of the pine saprophyte Ophiostoma piceae, and a comparison with the bark beetle-associated pine pathogen Grosmannia clavigera.</title>
        <authorList>
            <person name="Haridas S."/>
            <person name="Wang Y."/>
            <person name="Lim L."/>
            <person name="Massoumi Alamouti S."/>
            <person name="Jackman S."/>
            <person name="Docking R."/>
            <person name="Robertson G."/>
            <person name="Birol I."/>
            <person name="Bohlmann J."/>
            <person name="Breuil C."/>
        </authorList>
    </citation>
    <scope>NUCLEOTIDE SEQUENCE [LARGE SCALE GENOMIC DNA]</scope>
    <source>
        <strain evidence="3 4">UAMH 11346</strain>
    </source>
</reference>
<dbReference type="PANTHER" id="PTHR42470">
    <property type="entry name" value="VAST DOMAIN-CONTAINING PROTEIN"/>
    <property type="match status" value="1"/>
</dbReference>
<dbReference type="Pfam" id="PF25545">
    <property type="entry name" value="DUF7924"/>
    <property type="match status" value="1"/>
</dbReference>
<evidence type="ECO:0000259" key="2">
    <source>
        <dbReference type="Pfam" id="PF25545"/>
    </source>
</evidence>
<dbReference type="OrthoDB" id="5233438at2759"/>
<feature type="domain" description="DUF7924" evidence="2">
    <location>
        <begin position="237"/>
        <end position="434"/>
    </location>
</feature>
<accession>S3BYQ7</accession>
<gene>
    <name evidence="3" type="ORF">F503_02522</name>
</gene>
<dbReference type="Proteomes" id="UP000016923">
    <property type="component" value="Unassembled WGS sequence"/>
</dbReference>
<dbReference type="STRING" id="1262450.S3BYQ7"/>
<dbReference type="EMBL" id="KE148153">
    <property type="protein sequence ID" value="EPE06394.1"/>
    <property type="molecule type" value="Genomic_DNA"/>
</dbReference>
<evidence type="ECO:0000313" key="3">
    <source>
        <dbReference type="EMBL" id="EPE06394.1"/>
    </source>
</evidence>
<evidence type="ECO:0000256" key="1">
    <source>
        <dbReference type="SAM" id="MobiDB-lite"/>
    </source>
</evidence>
<organism evidence="3 4">
    <name type="scientific">Ophiostoma piceae (strain UAMH 11346)</name>
    <name type="common">Sap stain fungus</name>
    <dbReference type="NCBI Taxonomy" id="1262450"/>
    <lineage>
        <taxon>Eukaryota</taxon>
        <taxon>Fungi</taxon>
        <taxon>Dikarya</taxon>
        <taxon>Ascomycota</taxon>
        <taxon>Pezizomycotina</taxon>
        <taxon>Sordariomycetes</taxon>
        <taxon>Sordariomycetidae</taxon>
        <taxon>Ophiostomatales</taxon>
        <taxon>Ophiostomataceae</taxon>
        <taxon>Ophiostoma</taxon>
    </lineage>
</organism>
<dbReference type="PANTHER" id="PTHR42470:SF1">
    <property type="entry name" value="VAST DOMAIN-CONTAINING PROTEIN"/>
    <property type="match status" value="1"/>
</dbReference>
<feature type="region of interest" description="Disordered" evidence="1">
    <location>
        <begin position="114"/>
        <end position="137"/>
    </location>
</feature>